<dbReference type="InterPro" id="IPR010994">
    <property type="entry name" value="RuvA_2-like"/>
</dbReference>
<keyword evidence="1" id="KW-0732">Signal</keyword>
<feature type="domain" description="Helix-hairpin-helix DNA-binding motif class 1" evidence="2">
    <location>
        <begin position="75"/>
        <end position="94"/>
    </location>
</feature>
<dbReference type="InterPro" id="IPR003583">
    <property type="entry name" value="Hlx-hairpin-Hlx_DNA-bd_motif"/>
</dbReference>
<dbReference type="EMBL" id="FOYW01000001">
    <property type="protein sequence ID" value="SFR55356.1"/>
    <property type="molecule type" value="Genomic_DNA"/>
</dbReference>
<dbReference type="PANTHER" id="PTHR21180">
    <property type="entry name" value="ENDONUCLEASE/EXONUCLEASE/PHOSPHATASE FAMILY DOMAIN-CONTAINING PROTEIN 1"/>
    <property type="match status" value="1"/>
</dbReference>
<dbReference type="GO" id="GO:0015627">
    <property type="term" value="C:type II protein secretion system complex"/>
    <property type="evidence" value="ECO:0007669"/>
    <property type="project" value="TreeGrafter"/>
</dbReference>
<dbReference type="InterPro" id="IPR051675">
    <property type="entry name" value="Endo/Exo/Phosphatase_dom_1"/>
</dbReference>
<dbReference type="RefSeq" id="WP_092010004.1">
    <property type="nucleotide sequence ID" value="NZ_FOYW01000001.1"/>
</dbReference>
<name>A0A1I6HLP7_9GAMM</name>
<dbReference type="InterPro" id="IPR004509">
    <property type="entry name" value="Competence_ComEA_HhH"/>
</dbReference>
<evidence type="ECO:0000313" key="4">
    <source>
        <dbReference type="Proteomes" id="UP000198644"/>
    </source>
</evidence>
<dbReference type="NCBIfam" id="TIGR00426">
    <property type="entry name" value="competence protein ComEA helix-hairpin-helix repeat region"/>
    <property type="match status" value="1"/>
</dbReference>
<keyword evidence="4" id="KW-1185">Reference proteome</keyword>
<feature type="signal peptide" evidence="1">
    <location>
        <begin position="1"/>
        <end position="26"/>
    </location>
</feature>
<dbReference type="Gene3D" id="1.10.150.280">
    <property type="entry name" value="AF1531-like domain"/>
    <property type="match status" value="1"/>
</dbReference>
<dbReference type="SMART" id="SM00278">
    <property type="entry name" value="HhH1"/>
    <property type="match status" value="2"/>
</dbReference>
<evidence type="ECO:0000259" key="2">
    <source>
        <dbReference type="SMART" id="SM00278"/>
    </source>
</evidence>
<protein>
    <submittedName>
        <fullName evidence="3">Competence protein ComEA</fullName>
    </submittedName>
</protein>
<organism evidence="3 4">
    <name type="scientific">Marinobacter daqiaonensis</name>
    <dbReference type="NCBI Taxonomy" id="650891"/>
    <lineage>
        <taxon>Bacteria</taxon>
        <taxon>Pseudomonadati</taxon>
        <taxon>Pseudomonadota</taxon>
        <taxon>Gammaproteobacteria</taxon>
        <taxon>Pseudomonadales</taxon>
        <taxon>Marinobacteraceae</taxon>
        <taxon>Marinobacter</taxon>
    </lineage>
</organism>
<evidence type="ECO:0000256" key="1">
    <source>
        <dbReference type="SAM" id="SignalP"/>
    </source>
</evidence>
<dbReference type="GO" id="GO:0003677">
    <property type="term" value="F:DNA binding"/>
    <property type="evidence" value="ECO:0007669"/>
    <property type="project" value="InterPro"/>
</dbReference>
<dbReference type="Pfam" id="PF12836">
    <property type="entry name" value="HHH_3"/>
    <property type="match status" value="1"/>
</dbReference>
<sequence length="98" mass="10589">MKKTRQFFTSLALILSLFPVTAQVWAEEPAQQEASVVNINTATAAELAVLDGIGESKALAIVADRNANGPFESEDDLTRVRGIGDATVESNRNRITTR</sequence>
<dbReference type="Proteomes" id="UP000198644">
    <property type="component" value="Unassembled WGS sequence"/>
</dbReference>
<evidence type="ECO:0000313" key="3">
    <source>
        <dbReference type="EMBL" id="SFR55356.1"/>
    </source>
</evidence>
<dbReference type="PANTHER" id="PTHR21180:SF32">
    <property type="entry name" value="ENDONUCLEASE_EXONUCLEASE_PHOSPHATASE FAMILY DOMAIN-CONTAINING PROTEIN 1"/>
    <property type="match status" value="1"/>
</dbReference>
<dbReference type="OrthoDB" id="7510573at2"/>
<accession>A0A1I6HLP7</accession>
<dbReference type="GO" id="GO:0006281">
    <property type="term" value="P:DNA repair"/>
    <property type="evidence" value="ECO:0007669"/>
    <property type="project" value="InterPro"/>
</dbReference>
<dbReference type="STRING" id="650891.SAMN05216203_1336"/>
<dbReference type="GO" id="GO:0015628">
    <property type="term" value="P:protein secretion by the type II secretion system"/>
    <property type="evidence" value="ECO:0007669"/>
    <property type="project" value="TreeGrafter"/>
</dbReference>
<dbReference type="AlphaFoldDB" id="A0A1I6HLP7"/>
<gene>
    <name evidence="3" type="ORF">SAMN05216203_1336</name>
</gene>
<dbReference type="SUPFAM" id="SSF47781">
    <property type="entry name" value="RuvA domain 2-like"/>
    <property type="match status" value="1"/>
</dbReference>
<feature type="chain" id="PRO_5011470760" evidence="1">
    <location>
        <begin position="27"/>
        <end position="98"/>
    </location>
</feature>
<reference evidence="3 4" key="1">
    <citation type="submission" date="2016-10" db="EMBL/GenBank/DDBJ databases">
        <authorList>
            <person name="de Groot N.N."/>
        </authorList>
    </citation>
    <scope>NUCLEOTIDE SEQUENCE [LARGE SCALE GENOMIC DNA]</scope>
    <source>
        <strain evidence="3 4">CGMCC 1.9167</strain>
    </source>
</reference>
<proteinExistence type="predicted"/>
<feature type="domain" description="Helix-hairpin-helix DNA-binding motif class 1" evidence="2">
    <location>
        <begin position="45"/>
        <end position="64"/>
    </location>
</feature>